<dbReference type="AlphaFoldDB" id="A0A0E9PUX1"/>
<protein>
    <submittedName>
        <fullName evidence="1">Uncharacterized protein</fullName>
    </submittedName>
</protein>
<accession>A0A0E9PUX1</accession>
<organism evidence="1">
    <name type="scientific">Anguilla anguilla</name>
    <name type="common">European freshwater eel</name>
    <name type="synonym">Muraena anguilla</name>
    <dbReference type="NCBI Taxonomy" id="7936"/>
    <lineage>
        <taxon>Eukaryota</taxon>
        <taxon>Metazoa</taxon>
        <taxon>Chordata</taxon>
        <taxon>Craniata</taxon>
        <taxon>Vertebrata</taxon>
        <taxon>Euteleostomi</taxon>
        <taxon>Actinopterygii</taxon>
        <taxon>Neopterygii</taxon>
        <taxon>Teleostei</taxon>
        <taxon>Anguilliformes</taxon>
        <taxon>Anguillidae</taxon>
        <taxon>Anguilla</taxon>
    </lineage>
</organism>
<name>A0A0E9PUX1_ANGAN</name>
<reference evidence="1" key="2">
    <citation type="journal article" date="2015" name="Fish Shellfish Immunol.">
        <title>Early steps in the European eel (Anguilla anguilla)-Vibrio vulnificus interaction in the gills: Role of the RtxA13 toxin.</title>
        <authorList>
            <person name="Callol A."/>
            <person name="Pajuelo D."/>
            <person name="Ebbesson L."/>
            <person name="Teles M."/>
            <person name="MacKenzie S."/>
            <person name="Amaro C."/>
        </authorList>
    </citation>
    <scope>NUCLEOTIDE SEQUENCE</scope>
</reference>
<evidence type="ECO:0000313" key="1">
    <source>
        <dbReference type="EMBL" id="JAH08411.1"/>
    </source>
</evidence>
<sequence>MSSVPHQKLTQDSRVDCDPCRGHHSNTIMSILLPFHSFL</sequence>
<proteinExistence type="predicted"/>
<reference evidence="1" key="1">
    <citation type="submission" date="2014-11" db="EMBL/GenBank/DDBJ databases">
        <authorList>
            <person name="Amaro Gonzalez C."/>
        </authorList>
    </citation>
    <scope>NUCLEOTIDE SEQUENCE</scope>
</reference>
<dbReference type="EMBL" id="GBXM01100166">
    <property type="protein sequence ID" value="JAH08411.1"/>
    <property type="molecule type" value="Transcribed_RNA"/>
</dbReference>